<dbReference type="OrthoDB" id="5981892at2759"/>
<dbReference type="Pfam" id="PF07714">
    <property type="entry name" value="PK_Tyr_Ser-Thr"/>
    <property type="match status" value="1"/>
</dbReference>
<evidence type="ECO:0000259" key="4">
    <source>
        <dbReference type="PROSITE" id="PS50011"/>
    </source>
</evidence>
<keyword evidence="2" id="KW-0067">ATP-binding</keyword>
<organism evidence="5 6">
    <name type="scientific">Patiria miniata</name>
    <name type="common">Bat star</name>
    <name type="synonym">Asterina miniata</name>
    <dbReference type="NCBI Taxonomy" id="46514"/>
    <lineage>
        <taxon>Eukaryota</taxon>
        <taxon>Metazoa</taxon>
        <taxon>Echinodermata</taxon>
        <taxon>Eleutherozoa</taxon>
        <taxon>Asterozoa</taxon>
        <taxon>Asteroidea</taxon>
        <taxon>Valvatacea</taxon>
        <taxon>Valvatida</taxon>
        <taxon>Asterinidae</taxon>
        <taxon>Patiria</taxon>
    </lineage>
</organism>
<dbReference type="InterPro" id="IPR011009">
    <property type="entry name" value="Kinase-like_dom_sf"/>
</dbReference>
<evidence type="ECO:0000256" key="3">
    <source>
        <dbReference type="SAM" id="Phobius"/>
    </source>
</evidence>
<dbReference type="Proteomes" id="UP000887568">
    <property type="component" value="Unplaced"/>
</dbReference>
<evidence type="ECO:0000313" key="5">
    <source>
        <dbReference type="EnsemblMetazoa" id="XP_038052759.1"/>
    </source>
</evidence>
<evidence type="ECO:0000256" key="1">
    <source>
        <dbReference type="ARBA" id="ARBA00004167"/>
    </source>
</evidence>
<keyword evidence="6" id="KW-1185">Reference proteome</keyword>
<feature type="transmembrane region" description="Helical" evidence="3">
    <location>
        <begin position="12"/>
        <end position="32"/>
    </location>
</feature>
<dbReference type="PANTHER" id="PTHR24416:SF613">
    <property type="entry name" value="RECEPTOR PROTEIN-TYROSINE KINASE"/>
    <property type="match status" value="1"/>
</dbReference>
<name>A0A913ZN18_PATMI</name>
<dbReference type="PROSITE" id="PS00107">
    <property type="entry name" value="PROTEIN_KINASE_ATP"/>
    <property type="match status" value="1"/>
</dbReference>
<dbReference type="GO" id="GO:0043235">
    <property type="term" value="C:receptor complex"/>
    <property type="evidence" value="ECO:0007669"/>
    <property type="project" value="TreeGrafter"/>
</dbReference>
<dbReference type="InterPro" id="IPR020635">
    <property type="entry name" value="Tyr_kinase_cat_dom"/>
</dbReference>
<dbReference type="InterPro" id="IPR000719">
    <property type="entry name" value="Prot_kinase_dom"/>
</dbReference>
<dbReference type="SMART" id="SM00219">
    <property type="entry name" value="TyrKc"/>
    <property type="match status" value="1"/>
</dbReference>
<keyword evidence="3" id="KW-0472">Membrane</keyword>
<feature type="domain" description="Protein kinase" evidence="4">
    <location>
        <begin position="92"/>
        <end position="222"/>
    </location>
</feature>
<proteinExistence type="predicted"/>
<dbReference type="InterPro" id="IPR001245">
    <property type="entry name" value="Ser-Thr/Tyr_kinase_cat_dom"/>
</dbReference>
<keyword evidence="3" id="KW-1133">Transmembrane helix</keyword>
<dbReference type="InterPro" id="IPR017441">
    <property type="entry name" value="Protein_kinase_ATP_BS"/>
</dbReference>
<feature type="binding site" evidence="2">
    <location>
        <position position="123"/>
    </location>
    <ligand>
        <name>ATP</name>
        <dbReference type="ChEBI" id="CHEBI:30616"/>
    </ligand>
</feature>
<dbReference type="RefSeq" id="XP_038052759.1">
    <property type="nucleotide sequence ID" value="XM_038196831.1"/>
</dbReference>
<comment type="subcellular location">
    <subcellularLocation>
        <location evidence="1">Membrane</location>
        <topology evidence="1">Single-pass membrane protein</topology>
    </subcellularLocation>
</comment>
<evidence type="ECO:0000313" key="6">
    <source>
        <dbReference type="Proteomes" id="UP000887568"/>
    </source>
</evidence>
<dbReference type="GO" id="GO:0007169">
    <property type="term" value="P:cell surface receptor protein tyrosine kinase signaling pathway"/>
    <property type="evidence" value="ECO:0007669"/>
    <property type="project" value="TreeGrafter"/>
</dbReference>
<dbReference type="GO" id="GO:0005886">
    <property type="term" value="C:plasma membrane"/>
    <property type="evidence" value="ECO:0007669"/>
    <property type="project" value="TreeGrafter"/>
</dbReference>
<dbReference type="Gene3D" id="3.30.200.20">
    <property type="entry name" value="Phosphorylase Kinase, domain 1"/>
    <property type="match status" value="1"/>
</dbReference>
<dbReference type="EnsemblMetazoa" id="XM_038196831.1">
    <property type="protein sequence ID" value="XP_038052759.1"/>
    <property type="gene ID" value="LOC119725425"/>
</dbReference>
<dbReference type="GeneID" id="119725425"/>
<dbReference type="SUPFAM" id="SSF56112">
    <property type="entry name" value="Protein kinase-like (PK-like)"/>
    <property type="match status" value="1"/>
</dbReference>
<dbReference type="PROSITE" id="PS50011">
    <property type="entry name" value="PROTEIN_KINASE_DOM"/>
    <property type="match status" value="1"/>
</dbReference>
<accession>A0A913ZN18</accession>
<dbReference type="InterPro" id="IPR050122">
    <property type="entry name" value="RTK"/>
</dbReference>
<protein>
    <recommendedName>
        <fullName evidence="4">Protein kinase domain-containing protein</fullName>
    </recommendedName>
</protein>
<keyword evidence="2" id="KW-0547">Nucleotide-binding</keyword>
<reference evidence="5" key="1">
    <citation type="submission" date="2022-11" db="UniProtKB">
        <authorList>
            <consortium name="EnsemblMetazoa"/>
        </authorList>
    </citation>
    <scope>IDENTIFICATION</scope>
</reference>
<dbReference type="PANTHER" id="PTHR24416">
    <property type="entry name" value="TYROSINE-PROTEIN KINASE RECEPTOR"/>
    <property type="match status" value="1"/>
</dbReference>
<dbReference type="GO" id="GO:0005524">
    <property type="term" value="F:ATP binding"/>
    <property type="evidence" value="ECO:0007669"/>
    <property type="project" value="UniProtKB-UniRule"/>
</dbReference>
<dbReference type="GO" id="GO:0004714">
    <property type="term" value="F:transmembrane receptor protein tyrosine kinase activity"/>
    <property type="evidence" value="ECO:0007669"/>
    <property type="project" value="TreeGrafter"/>
</dbReference>
<sequence>MHVSTDPDVVAPGVLGSLLGVTVAAFIVYVVWTRVKQRRHNPGDEAVQPIDEIELTVIGVRMGPEGVDSMVYADTGLPEWASKWEILWSNLVVEEQVLGRGNFGEVKKGTVKKDGKEIQSAIKMLKGQASDRDQKDFMDEFRTMSVIGYHLNVVSLLGACQHQDVLYVALEFLPNGDLHSYLTGLVNSNTAHILTSTKLVKFALDVARGMKHLSDLGVCVSH</sequence>
<evidence type="ECO:0000256" key="2">
    <source>
        <dbReference type="PROSITE-ProRule" id="PRU10141"/>
    </source>
</evidence>
<keyword evidence="3" id="KW-0812">Transmembrane</keyword>
<dbReference type="AlphaFoldDB" id="A0A913ZN18"/>